<proteinExistence type="predicted"/>
<gene>
    <name evidence="3" type="ordered locus">YPK_0197</name>
</gene>
<feature type="compositionally biased region" description="Polar residues" evidence="2">
    <location>
        <begin position="139"/>
        <end position="157"/>
    </location>
</feature>
<name>A0A0H3AZN1_YERPY</name>
<accession>A0A0H3AZN1</accession>
<protein>
    <submittedName>
        <fullName evidence="3">Uncharacterized protein</fullName>
    </submittedName>
</protein>
<evidence type="ECO:0000313" key="3">
    <source>
        <dbReference type="EMBL" id="ACA66510.1"/>
    </source>
</evidence>
<evidence type="ECO:0000256" key="1">
    <source>
        <dbReference type="SAM" id="Coils"/>
    </source>
</evidence>
<reference evidence="3" key="1">
    <citation type="submission" date="2008-02" db="EMBL/GenBank/DDBJ databases">
        <title>Complete sequence of Yersinia pseudotuberculosis YPIII.</title>
        <authorList>
            <consortium name="US DOE Joint Genome Institute"/>
            <person name="Challacombe J.F."/>
            <person name="Bruce D."/>
            <person name="Detter J.C."/>
            <person name="Green L."/>
            <person name="Land M."/>
            <person name="Munk C."/>
            <person name="Lindler L.E."/>
            <person name="Nikolich M.P."/>
            <person name="Brettin T."/>
        </authorList>
    </citation>
    <scope>NUCLEOTIDE SEQUENCE</scope>
    <source>
        <strain evidence="3">YPIII</strain>
    </source>
</reference>
<organism evidence="3">
    <name type="scientific">Yersinia pseudotuberculosis serotype O:3 (strain YPIII)</name>
    <dbReference type="NCBI Taxonomy" id="502800"/>
    <lineage>
        <taxon>Bacteria</taxon>
        <taxon>Pseudomonadati</taxon>
        <taxon>Pseudomonadota</taxon>
        <taxon>Gammaproteobacteria</taxon>
        <taxon>Enterobacterales</taxon>
        <taxon>Yersiniaceae</taxon>
        <taxon>Yersinia</taxon>
    </lineage>
</organism>
<feature type="region of interest" description="Disordered" evidence="2">
    <location>
        <begin position="137"/>
        <end position="164"/>
    </location>
</feature>
<dbReference type="RefSeq" id="WP_012303399.1">
    <property type="nucleotide sequence ID" value="NZ_CP009792.1"/>
</dbReference>
<feature type="coiled-coil region" evidence="1">
    <location>
        <begin position="83"/>
        <end position="110"/>
    </location>
</feature>
<dbReference type="KEGG" id="ypy:YPK_0197"/>
<dbReference type="AlphaFoldDB" id="A0A0H3AZN1"/>
<evidence type="ECO:0000256" key="2">
    <source>
        <dbReference type="SAM" id="MobiDB-lite"/>
    </source>
</evidence>
<keyword evidence="1" id="KW-0175">Coiled coil</keyword>
<sequence length="195" mass="21114" precursor="true">MALLKLLKAYWQPSLALLVAAVAGFVLAALIYGKQLSDERLTFSEAKTTWSEEKTRAANDASAALTAALERLKVAQQLGDKLSAELQAKINALYSDNQRLKRQINDATQQDGATYTGLGPHSLCVYQSALGYPDCDQRVQPTASSAVPTASETQPTHSGLPPEDILAHAADYGKWCQQLETQLIQINKYYSGGAK</sequence>
<dbReference type="EMBL" id="CP000950">
    <property type="protein sequence ID" value="ACA66510.1"/>
    <property type="molecule type" value="Genomic_DNA"/>
</dbReference>
<dbReference type="PATRIC" id="fig|502800.11.peg.802"/>